<sequence>LESMALMFNLHHCLTAEVTISRNQWKRAASLLCLVLSSKGAHSCHLISFVCRRLKYAYMWHAFLQD</sequence>
<accession>A0A0V1E6K8</accession>
<feature type="non-terminal residue" evidence="1">
    <location>
        <position position="1"/>
    </location>
</feature>
<protein>
    <submittedName>
        <fullName evidence="1">Uncharacterized protein</fullName>
    </submittedName>
</protein>
<name>A0A0V1E6K8_TRIPS</name>
<dbReference type="Proteomes" id="UP000054632">
    <property type="component" value="Unassembled WGS sequence"/>
</dbReference>
<comment type="caution">
    <text evidence="1">The sequence shown here is derived from an EMBL/GenBank/DDBJ whole genome shotgun (WGS) entry which is preliminary data.</text>
</comment>
<proteinExistence type="predicted"/>
<evidence type="ECO:0000313" key="2">
    <source>
        <dbReference type="Proteomes" id="UP000054632"/>
    </source>
</evidence>
<reference evidence="1 2" key="1">
    <citation type="submission" date="2015-01" db="EMBL/GenBank/DDBJ databases">
        <title>Evolution of Trichinella species and genotypes.</title>
        <authorList>
            <person name="Korhonen P.K."/>
            <person name="Edoardo P."/>
            <person name="Giuseppe L.R."/>
            <person name="Gasser R.B."/>
        </authorList>
    </citation>
    <scope>NUCLEOTIDE SEQUENCE [LARGE SCALE GENOMIC DNA]</scope>
    <source>
        <strain evidence="1">ISS13</strain>
    </source>
</reference>
<gene>
    <name evidence="1" type="ORF">T4A_11566</name>
</gene>
<organism evidence="1 2">
    <name type="scientific">Trichinella pseudospiralis</name>
    <name type="common">Parasitic roundworm</name>
    <dbReference type="NCBI Taxonomy" id="6337"/>
    <lineage>
        <taxon>Eukaryota</taxon>
        <taxon>Metazoa</taxon>
        <taxon>Ecdysozoa</taxon>
        <taxon>Nematoda</taxon>
        <taxon>Enoplea</taxon>
        <taxon>Dorylaimia</taxon>
        <taxon>Trichinellida</taxon>
        <taxon>Trichinellidae</taxon>
        <taxon>Trichinella</taxon>
    </lineage>
</organism>
<dbReference type="AlphaFoldDB" id="A0A0V1E6K8"/>
<dbReference type="EMBL" id="JYDR01000092">
    <property type="protein sequence ID" value="KRY69356.1"/>
    <property type="molecule type" value="Genomic_DNA"/>
</dbReference>
<evidence type="ECO:0000313" key="1">
    <source>
        <dbReference type="EMBL" id="KRY69356.1"/>
    </source>
</evidence>